<dbReference type="AlphaFoldDB" id="A0A450ZVB1"/>
<sequence>MRKNYYNFVMKWDFSAVGAAGDGEAITRNLYDYLNLRIDSFADYYRAILPKHLLHLNPLNAISSLLVPTLVQKSGHSLYLAHRRIRQLPQRIDEWPIGLRKRTVIGQCCPGKGS</sequence>
<accession>A0A450ZVB1</accession>
<gene>
    <name evidence="1" type="ORF">BECKTC1821F_GA0114240_102010</name>
</gene>
<protein>
    <submittedName>
        <fullName evidence="1">Uncharacterized protein</fullName>
    </submittedName>
</protein>
<dbReference type="EMBL" id="CAADFW010000020">
    <property type="protein sequence ID" value="VFK57739.1"/>
    <property type="molecule type" value="Genomic_DNA"/>
</dbReference>
<reference evidence="1" key="1">
    <citation type="submission" date="2019-02" db="EMBL/GenBank/DDBJ databases">
        <authorList>
            <person name="Gruber-Vodicka R. H."/>
            <person name="Seah K. B. B."/>
        </authorList>
    </citation>
    <scope>NUCLEOTIDE SEQUENCE</scope>
    <source>
        <strain evidence="1">BECK_BZ126</strain>
    </source>
</reference>
<organism evidence="1">
    <name type="scientific">Candidatus Kentrum sp. TC</name>
    <dbReference type="NCBI Taxonomy" id="2126339"/>
    <lineage>
        <taxon>Bacteria</taxon>
        <taxon>Pseudomonadati</taxon>
        <taxon>Pseudomonadota</taxon>
        <taxon>Gammaproteobacteria</taxon>
        <taxon>Candidatus Kentrum</taxon>
    </lineage>
</organism>
<evidence type="ECO:0000313" key="1">
    <source>
        <dbReference type="EMBL" id="VFK57739.1"/>
    </source>
</evidence>
<name>A0A450ZVB1_9GAMM</name>
<proteinExistence type="predicted"/>